<reference evidence="1" key="1">
    <citation type="submission" date="2021-02" db="EMBL/GenBank/DDBJ databases">
        <authorList>
            <person name="Dougan E. K."/>
            <person name="Rhodes N."/>
            <person name="Thang M."/>
            <person name="Chan C."/>
        </authorList>
    </citation>
    <scope>NUCLEOTIDE SEQUENCE</scope>
</reference>
<dbReference type="Proteomes" id="UP000601435">
    <property type="component" value="Unassembled WGS sequence"/>
</dbReference>
<comment type="caution">
    <text evidence="1">The sequence shown here is derived from an EMBL/GenBank/DDBJ whole genome shotgun (WGS) entry which is preliminary data.</text>
</comment>
<dbReference type="AlphaFoldDB" id="A0A813A7Q3"/>
<feature type="non-terminal residue" evidence="1">
    <location>
        <position position="1"/>
    </location>
</feature>
<protein>
    <submittedName>
        <fullName evidence="1">ADO2 protein</fullName>
    </submittedName>
</protein>
<dbReference type="OrthoDB" id="442622at2759"/>
<evidence type="ECO:0000313" key="2">
    <source>
        <dbReference type="Proteomes" id="UP000601435"/>
    </source>
</evidence>
<keyword evidence="2" id="KW-1185">Reference proteome</keyword>
<accession>A0A813A7Q3</accession>
<name>A0A813A7Q3_9DINO</name>
<organism evidence="1 2">
    <name type="scientific">Symbiodinium necroappetens</name>
    <dbReference type="NCBI Taxonomy" id="1628268"/>
    <lineage>
        <taxon>Eukaryota</taxon>
        <taxon>Sar</taxon>
        <taxon>Alveolata</taxon>
        <taxon>Dinophyceae</taxon>
        <taxon>Suessiales</taxon>
        <taxon>Symbiodiniaceae</taxon>
        <taxon>Symbiodinium</taxon>
    </lineage>
</organism>
<feature type="non-terminal residue" evidence="1">
    <location>
        <position position="204"/>
    </location>
</feature>
<proteinExistence type="predicted"/>
<dbReference type="EMBL" id="CAJNJA010054813">
    <property type="protein sequence ID" value="CAE7853777.1"/>
    <property type="molecule type" value="Genomic_DNA"/>
</dbReference>
<gene>
    <name evidence="1" type="primary">ADO2</name>
    <name evidence="1" type="ORF">SNEC2469_LOCUS26683</name>
</gene>
<sequence length="204" mass="23205">VRIEALIKYRREKIRSQRANVIRAWMTEDDMVQAKFSTAKINGAMKYCTAHKLVKSFGCTVMRCKYTNAEKYLVEVEDKVDDESFESLRLQEEVQAAAGELPDDFQGFSLHLAQSMGLDDAPASKSDEPKVKLESFPAIELSRLAERVKKFKDHALQRKSKYNTTAERLRLEGSKGHENLCLHYHAVVMSMAPASQSYTTSICF</sequence>
<evidence type="ECO:0000313" key="1">
    <source>
        <dbReference type="EMBL" id="CAE7853777.1"/>
    </source>
</evidence>